<reference evidence="2 3" key="1">
    <citation type="journal article" date="2016" name="Front. Microbiol.">
        <title>Genomic Resource of Rice Seed Associated Bacteria.</title>
        <authorList>
            <person name="Midha S."/>
            <person name="Bansal K."/>
            <person name="Sharma S."/>
            <person name="Kumar N."/>
            <person name="Patil P.P."/>
            <person name="Chaudhry V."/>
            <person name="Patil P.B."/>
        </authorList>
    </citation>
    <scope>NUCLEOTIDE SEQUENCE [LARGE SCALE GENOMIC DNA]</scope>
    <source>
        <strain evidence="2 3">NS226</strain>
    </source>
</reference>
<dbReference type="STRING" id="401562.NS365_02860"/>
<dbReference type="EMBL" id="LDPZ01000019">
    <property type="protein sequence ID" value="KTQ95860.1"/>
    <property type="molecule type" value="Genomic_DNA"/>
</dbReference>
<evidence type="ECO:0000313" key="2">
    <source>
        <dbReference type="EMBL" id="KTQ95860.1"/>
    </source>
</evidence>
<evidence type="ECO:0000256" key="1">
    <source>
        <dbReference type="SAM" id="MobiDB-lite"/>
    </source>
</evidence>
<dbReference type="RefSeq" id="WP_058634753.1">
    <property type="nucleotide sequence ID" value="NZ_LDPZ01000019.1"/>
</dbReference>
<organism evidence="2 3">
    <name type="scientific">Aureimonas ureilytica</name>
    <dbReference type="NCBI Taxonomy" id="401562"/>
    <lineage>
        <taxon>Bacteria</taxon>
        <taxon>Pseudomonadati</taxon>
        <taxon>Pseudomonadota</taxon>
        <taxon>Alphaproteobacteria</taxon>
        <taxon>Hyphomicrobiales</taxon>
        <taxon>Aurantimonadaceae</taxon>
        <taxon>Aureimonas</taxon>
    </lineage>
</organism>
<sequence>MTTGQELAGVMRFIDRPEWGSLFEEVLTEHMGSALDTLRLDYDDLETALGPDLGTALWDCAFEDFLTREMGEDGRNLADTYLKKRGWKESPRAKAYIAGIRSSRMGLYELSDVVPGESFLARDCLAGGEPVQVFERGAELPMPLQAGDRIAARLVRLNDRLVLASGLLPCRDEVAARIQDRFAEPRTASDRAQATPTQEHPKDDSPDALAPFITHVWLLDMLPRVIDQLRTARNTDGEEPLLHEFRYPLAPGARTSEIAARLNAAEGLTRLRPKVWGSLATVPDTATPLEISTEIDAGKGRIALFQIALEERVVVLLSQSAARAEQGAARLEEALGEFLLAPTIQIERHYAGLGDIEGLSPEDLTGRVLGFLTGYYRRALDRPVAALGHQSPRAAAAGGDRKGELADWLKGLEAHSAKAHDPKQAAAAFDFGWLRHELGLDAPKG</sequence>
<feature type="region of interest" description="Disordered" evidence="1">
    <location>
        <begin position="182"/>
        <end position="207"/>
    </location>
</feature>
<dbReference type="Proteomes" id="UP000078272">
    <property type="component" value="Unassembled WGS sequence"/>
</dbReference>
<dbReference type="OrthoDB" id="8039031at2"/>
<dbReference type="PATRIC" id="fig|401562.3.peg.1253"/>
<comment type="caution">
    <text evidence="2">The sequence shown here is derived from an EMBL/GenBank/DDBJ whole genome shotgun (WGS) entry which is preliminary data.</text>
</comment>
<protein>
    <submittedName>
        <fullName evidence="2">Uncharacterized protein</fullName>
    </submittedName>
</protein>
<evidence type="ECO:0000313" key="3">
    <source>
        <dbReference type="Proteomes" id="UP000078272"/>
    </source>
</evidence>
<dbReference type="AlphaFoldDB" id="A0A175R9V7"/>
<gene>
    <name evidence="2" type="ORF">NS226_09235</name>
</gene>
<proteinExistence type="predicted"/>
<accession>A0A175R9V7</accession>
<name>A0A175R9V7_9HYPH</name>